<keyword evidence="6 7" id="KW-0998">Cell outer membrane</keyword>
<dbReference type="RefSeq" id="WP_282592539.1">
    <property type="nucleotide sequence ID" value="NZ_JAPAAF010000025.1"/>
</dbReference>
<evidence type="ECO:0000256" key="7">
    <source>
        <dbReference type="PROSITE-ProRule" id="PRU01360"/>
    </source>
</evidence>
<evidence type="ECO:0000256" key="2">
    <source>
        <dbReference type="ARBA" id="ARBA00022448"/>
    </source>
</evidence>
<dbReference type="Gene3D" id="2.40.170.20">
    <property type="entry name" value="TonB-dependent receptor, beta-barrel domain"/>
    <property type="match status" value="1"/>
</dbReference>
<dbReference type="InterPro" id="IPR023996">
    <property type="entry name" value="TonB-dep_OMP_SusC/RagA"/>
</dbReference>
<reference evidence="10" key="1">
    <citation type="submission" date="2022-10" db="EMBL/GenBank/DDBJ databases">
        <title>Gaoshiqiia sediminis gen. nov., sp. nov., isolated from coastal sediment.</title>
        <authorList>
            <person name="Yu W.X."/>
            <person name="Mu D.S."/>
            <person name="Du J.Z."/>
            <person name="Liang Y.Q."/>
        </authorList>
    </citation>
    <scope>NUCLEOTIDE SEQUENCE</scope>
    <source>
        <strain evidence="10">A06</strain>
    </source>
</reference>
<dbReference type="NCBIfam" id="TIGR04056">
    <property type="entry name" value="OMP_RagA_SusC"/>
    <property type="match status" value="1"/>
</dbReference>
<keyword evidence="4 7" id="KW-0812">Transmembrane</keyword>
<accession>A0AA42CAL9</accession>
<dbReference type="Gene3D" id="2.60.40.1120">
    <property type="entry name" value="Carboxypeptidase-like, regulatory domain"/>
    <property type="match status" value="1"/>
</dbReference>
<dbReference type="NCBIfam" id="TIGR04057">
    <property type="entry name" value="SusC_RagA_signa"/>
    <property type="match status" value="1"/>
</dbReference>
<dbReference type="Pfam" id="PF07660">
    <property type="entry name" value="STN"/>
    <property type="match status" value="1"/>
</dbReference>
<keyword evidence="11" id="KW-1185">Reference proteome</keyword>
<dbReference type="SUPFAM" id="SSF49464">
    <property type="entry name" value="Carboxypeptidase regulatory domain-like"/>
    <property type="match status" value="1"/>
</dbReference>
<dbReference type="InterPro" id="IPR008969">
    <property type="entry name" value="CarboxyPept-like_regulatory"/>
</dbReference>
<sequence>MRITLAICLLWVSQVFAVNTYSQNTRLSVNHSNTTIRKVLQDIEDKTDFYFMYNGQFVNVERNVTINMNDKLISDVLDQLFNGTGIRYKIDERQIALTEGMASVNLQQPRNVTGKITGANGEPVPGATVVVKGTTTGTITDFDGNYNLPNVPGDAVLVISFVGMKTIEVPVANQSVINAKLEDETIGLEEVVAIGYGVQKKKLTTGATVQVGGEALQKLSTVSALGALQSQTPGVNITQSSGQPGEGFKVTIRGLGTTGNASPLYVIDGVAGGDINALNPSDIESVDVLKDAASAAIYGARAANGVVLVTTKRGKAGKLQLTYDGFYGSQYLAKVPPLLNAREYMAIQDEVRFNEGNPAYDWANLLPEELYNSIMDGSWQGTNWLNESYNEAAPTQNHAFNLIGGNNQSSFSLGFSYASQEGILGKPVQSDYERYTARINSDHVVLKENGMDIIKIGQTLNYSTNTKSGIAIGNIYWNSVHNLLVANPLLPNYDAEGNFYDYDDKIENGWDFDGNTGNPIAGMALSSMGLNLSQNYALQTSAYLEIQPIKNLIFRSQFGYKFNASAYRSYDGIRHLSNNANVTIDEVSQSASSGYSKTLDNTLSYRFSVANQHNFDAVIGQSVEKWGMGSNISASGKNSIFPGSFSNAWVDNTKPTELSQRGAGGSPWGEGALASFFGRVNYNLDETYMASIIMRADGSTNFARGKRWGYFPSVSAGWVMTNESFLEGTKNWMDFLKLRASWGQNGNASISAFQYLSTFAFDTSNGYYFASDKKTQTVGGYADILANPDVTWETSEQLNIGLDSRFLNSRLGVTLDVYKKTTKDWLVTAPIPAVWGLNAPAINGGDVENKGIELALNWNDRAGDFHYGATLNLSHNTNEVTRIANAEGIIHGDGNVLSQGTTEMYRAQVGYPIGYFYGYKTAGVFQNWEQVNSTTAKYAGAQPGDLIFVDTNGDEKITEEDRTMIGNPNPDFIVGINLNFSYKGFDFNLTGTGAFGQQIAKSYRSFADSPLQNYTTDIFGRWTGEGTSNKLPRLTSGSHTNWQNISDIYIEDGDYLKIQNVTLGYDFKKLFRNIPLGQARLYVTAQNLYTFTGYSGMDPEVGYGYDQSWVSGIDLGYYPSPRTYLVGVNLKF</sequence>
<dbReference type="SMART" id="SM00965">
    <property type="entry name" value="STN"/>
    <property type="match status" value="1"/>
</dbReference>
<dbReference type="FunFam" id="2.60.40.1120:FF:000003">
    <property type="entry name" value="Outer membrane protein Omp121"/>
    <property type="match status" value="1"/>
</dbReference>
<dbReference type="InterPro" id="IPR023997">
    <property type="entry name" value="TonB-dep_OMP_SusC/RagA_CS"/>
</dbReference>
<dbReference type="Pfam" id="PF13715">
    <property type="entry name" value="CarbopepD_reg_2"/>
    <property type="match status" value="1"/>
</dbReference>
<evidence type="ECO:0000313" key="11">
    <source>
        <dbReference type="Proteomes" id="UP001163821"/>
    </source>
</evidence>
<name>A0AA42CAL9_9BACT</name>
<dbReference type="AlphaFoldDB" id="A0AA42CAL9"/>
<comment type="subcellular location">
    <subcellularLocation>
        <location evidence="1 7">Cell outer membrane</location>
        <topology evidence="1 7">Multi-pass membrane protein</topology>
    </subcellularLocation>
</comment>
<keyword evidence="10" id="KW-0675">Receptor</keyword>
<protein>
    <submittedName>
        <fullName evidence="10">TonB-dependent receptor</fullName>
    </submittedName>
</protein>
<dbReference type="Gene3D" id="2.170.130.10">
    <property type="entry name" value="TonB-dependent receptor, plug domain"/>
    <property type="match status" value="1"/>
</dbReference>
<proteinExistence type="inferred from homology"/>
<evidence type="ECO:0000256" key="6">
    <source>
        <dbReference type="ARBA" id="ARBA00023237"/>
    </source>
</evidence>
<feature type="chain" id="PRO_5041457837" evidence="8">
    <location>
        <begin position="18"/>
        <end position="1132"/>
    </location>
</feature>
<keyword evidence="3 7" id="KW-1134">Transmembrane beta strand</keyword>
<gene>
    <name evidence="10" type="ORF">N2K84_14485</name>
</gene>
<dbReference type="Pfam" id="PF07715">
    <property type="entry name" value="Plug"/>
    <property type="match status" value="1"/>
</dbReference>
<dbReference type="InterPro" id="IPR039426">
    <property type="entry name" value="TonB-dep_rcpt-like"/>
</dbReference>
<evidence type="ECO:0000256" key="8">
    <source>
        <dbReference type="SAM" id="SignalP"/>
    </source>
</evidence>
<evidence type="ECO:0000256" key="5">
    <source>
        <dbReference type="ARBA" id="ARBA00023136"/>
    </source>
</evidence>
<comment type="caution">
    <text evidence="10">The sequence shown here is derived from an EMBL/GenBank/DDBJ whole genome shotgun (WGS) entry which is preliminary data.</text>
</comment>
<feature type="domain" description="Secretin/TonB short N-terminal" evidence="9">
    <location>
        <begin position="49"/>
        <end position="100"/>
    </location>
</feature>
<evidence type="ECO:0000256" key="1">
    <source>
        <dbReference type="ARBA" id="ARBA00004571"/>
    </source>
</evidence>
<dbReference type="InterPro" id="IPR037066">
    <property type="entry name" value="Plug_dom_sf"/>
</dbReference>
<dbReference type="PROSITE" id="PS52016">
    <property type="entry name" value="TONB_DEPENDENT_REC_3"/>
    <property type="match status" value="1"/>
</dbReference>
<dbReference type="SUPFAM" id="SSF56935">
    <property type="entry name" value="Porins"/>
    <property type="match status" value="1"/>
</dbReference>
<evidence type="ECO:0000256" key="4">
    <source>
        <dbReference type="ARBA" id="ARBA00022692"/>
    </source>
</evidence>
<dbReference type="EMBL" id="JAPAAF010000025">
    <property type="protein sequence ID" value="MCW0483947.1"/>
    <property type="molecule type" value="Genomic_DNA"/>
</dbReference>
<feature type="signal peptide" evidence="8">
    <location>
        <begin position="1"/>
        <end position="17"/>
    </location>
</feature>
<dbReference type="InterPro" id="IPR011662">
    <property type="entry name" value="Secretin/TonB_short_N"/>
</dbReference>
<keyword evidence="5 7" id="KW-0472">Membrane</keyword>
<dbReference type="GO" id="GO:0009279">
    <property type="term" value="C:cell outer membrane"/>
    <property type="evidence" value="ECO:0007669"/>
    <property type="project" value="UniProtKB-SubCell"/>
</dbReference>
<organism evidence="10 11">
    <name type="scientific">Gaoshiqia sediminis</name>
    <dbReference type="NCBI Taxonomy" id="2986998"/>
    <lineage>
        <taxon>Bacteria</taxon>
        <taxon>Pseudomonadati</taxon>
        <taxon>Bacteroidota</taxon>
        <taxon>Bacteroidia</taxon>
        <taxon>Marinilabiliales</taxon>
        <taxon>Prolixibacteraceae</taxon>
        <taxon>Gaoshiqia</taxon>
    </lineage>
</organism>
<evidence type="ECO:0000259" key="9">
    <source>
        <dbReference type="SMART" id="SM00965"/>
    </source>
</evidence>
<keyword evidence="2 7" id="KW-0813">Transport</keyword>
<comment type="similarity">
    <text evidence="7">Belongs to the TonB-dependent receptor family.</text>
</comment>
<dbReference type="Proteomes" id="UP001163821">
    <property type="component" value="Unassembled WGS sequence"/>
</dbReference>
<dbReference type="InterPro" id="IPR036942">
    <property type="entry name" value="Beta-barrel_TonB_sf"/>
</dbReference>
<evidence type="ECO:0000313" key="10">
    <source>
        <dbReference type="EMBL" id="MCW0483947.1"/>
    </source>
</evidence>
<dbReference type="InterPro" id="IPR012910">
    <property type="entry name" value="Plug_dom"/>
</dbReference>
<keyword evidence="8" id="KW-0732">Signal</keyword>
<evidence type="ECO:0000256" key="3">
    <source>
        <dbReference type="ARBA" id="ARBA00022452"/>
    </source>
</evidence>